<feature type="region of interest" description="Disordered" evidence="1">
    <location>
        <begin position="23"/>
        <end position="82"/>
    </location>
</feature>
<feature type="compositionally biased region" description="Polar residues" evidence="1">
    <location>
        <begin position="36"/>
        <end position="66"/>
    </location>
</feature>
<accession>A0A9W9K0H6</accession>
<reference evidence="2" key="1">
    <citation type="submission" date="2022-11" db="EMBL/GenBank/DDBJ databases">
        <authorList>
            <person name="Petersen C."/>
        </authorList>
    </citation>
    <scope>NUCLEOTIDE SEQUENCE</scope>
    <source>
        <strain evidence="2">IBT 30069</strain>
    </source>
</reference>
<dbReference type="OrthoDB" id="10629014at2759"/>
<proteinExistence type="predicted"/>
<evidence type="ECO:0000313" key="2">
    <source>
        <dbReference type="EMBL" id="KAJ5087602.1"/>
    </source>
</evidence>
<dbReference type="Proteomes" id="UP001149165">
    <property type="component" value="Unassembled WGS sequence"/>
</dbReference>
<protein>
    <submittedName>
        <fullName evidence="2">Uncharacterized protein</fullName>
    </submittedName>
</protein>
<dbReference type="EMBL" id="JAPQKH010000007">
    <property type="protein sequence ID" value="KAJ5087602.1"/>
    <property type="molecule type" value="Genomic_DNA"/>
</dbReference>
<evidence type="ECO:0000313" key="3">
    <source>
        <dbReference type="Proteomes" id="UP001149165"/>
    </source>
</evidence>
<evidence type="ECO:0000256" key="1">
    <source>
        <dbReference type="SAM" id="MobiDB-lite"/>
    </source>
</evidence>
<dbReference type="AlphaFoldDB" id="A0A9W9K0H6"/>
<comment type="caution">
    <text evidence="2">The sequence shown here is derived from an EMBL/GenBank/DDBJ whole genome shotgun (WGS) entry which is preliminary data.</text>
</comment>
<feature type="compositionally biased region" description="Basic and acidic residues" evidence="1">
    <location>
        <begin position="116"/>
        <end position="131"/>
    </location>
</feature>
<name>A0A9W9K0H6_9EURO</name>
<feature type="region of interest" description="Disordered" evidence="1">
    <location>
        <begin position="116"/>
        <end position="149"/>
    </location>
</feature>
<reference evidence="2" key="2">
    <citation type="journal article" date="2023" name="IMA Fungus">
        <title>Comparative genomic study of the Penicillium genus elucidates a diverse pangenome and 15 lateral gene transfer events.</title>
        <authorList>
            <person name="Petersen C."/>
            <person name="Sorensen T."/>
            <person name="Nielsen M.R."/>
            <person name="Sondergaard T.E."/>
            <person name="Sorensen J.L."/>
            <person name="Fitzpatrick D.A."/>
            <person name="Frisvad J.C."/>
            <person name="Nielsen K.L."/>
        </authorList>
    </citation>
    <scope>NUCLEOTIDE SEQUENCE</scope>
    <source>
        <strain evidence="2">IBT 30069</strain>
    </source>
</reference>
<organism evidence="2 3">
    <name type="scientific">Penicillium angulare</name>
    <dbReference type="NCBI Taxonomy" id="116970"/>
    <lineage>
        <taxon>Eukaryota</taxon>
        <taxon>Fungi</taxon>
        <taxon>Dikarya</taxon>
        <taxon>Ascomycota</taxon>
        <taxon>Pezizomycotina</taxon>
        <taxon>Eurotiomycetes</taxon>
        <taxon>Eurotiomycetidae</taxon>
        <taxon>Eurotiales</taxon>
        <taxon>Aspergillaceae</taxon>
        <taxon>Penicillium</taxon>
    </lineage>
</organism>
<feature type="compositionally biased region" description="Polar residues" evidence="1">
    <location>
        <begin position="139"/>
        <end position="149"/>
    </location>
</feature>
<gene>
    <name evidence="2" type="ORF">N7456_011218</name>
</gene>
<sequence length="184" mass="20353">MARKSIAPAWISKIRSWVRRQFSKVPGNRKKPKAQRTWTASADFSTATPFNSPTALSPSSSVQQDPGFTKRSSLRGKNKARLTTPLHVTFAPDPSKFWRSTQRESATHKYLYLGTRKESHPRDSSDSESFCKHPPGAFSGSTNNANTEVDQSINPSIDLKSDQDCGCALDKQPDTPAVETTLNL</sequence>
<feature type="compositionally biased region" description="Basic residues" evidence="1">
    <location>
        <begin position="23"/>
        <end position="34"/>
    </location>
</feature>
<keyword evidence="3" id="KW-1185">Reference proteome</keyword>